<dbReference type="EMBL" id="KQ257460">
    <property type="protein sequence ID" value="KNC98356.1"/>
    <property type="molecule type" value="Genomic_DNA"/>
</dbReference>
<dbReference type="InParanoid" id="A0A0L0HBP0"/>
<dbReference type="InterPro" id="IPR008045">
    <property type="entry name" value="MCM2"/>
</dbReference>
<dbReference type="Gene3D" id="3.40.50.300">
    <property type="entry name" value="P-loop containing nucleotide triphosphate hydrolases"/>
    <property type="match status" value="1"/>
</dbReference>
<dbReference type="FunFam" id="3.40.50.300:FF:000138">
    <property type="entry name" value="DNA helicase"/>
    <property type="match status" value="1"/>
</dbReference>
<dbReference type="GO" id="GO:0042555">
    <property type="term" value="C:MCM complex"/>
    <property type="evidence" value="ECO:0007669"/>
    <property type="project" value="EnsemblFungi"/>
</dbReference>
<accession>A0A0L0HBP0</accession>
<dbReference type="InterPro" id="IPR041562">
    <property type="entry name" value="MCM_lid"/>
</dbReference>
<evidence type="ECO:0000256" key="8">
    <source>
        <dbReference type="ARBA" id="ARBA00022771"/>
    </source>
</evidence>
<dbReference type="SUPFAM" id="SSF52540">
    <property type="entry name" value="P-loop containing nucleoside triphosphate hydrolases"/>
    <property type="match status" value="1"/>
</dbReference>
<evidence type="ECO:0000256" key="1">
    <source>
        <dbReference type="ARBA" id="ARBA00004123"/>
    </source>
</evidence>
<keyword evidence="11" id="KW-0862">Zinc</keyword>
<evidence type="ECO:0000256" key="3">
    <source>
        <dbReference type="ARBA" id="ARBA00012551"/>
    </source>
</evidence>
<evidence type="ECO:0000256" key="14">
    <source>
        <dbReference type="ARBA" id="ARBA00023242"/>
    </source>
</evidence>
<evidence type="ECO:0000256" key="16">
    <source>
        <dbReference type="ARBA" id="ARBA00074927"/>
    </source>
</evidence>
<keyword evidence="7" id="KW-0547">Nucleotide-binding</keyword>
<proteinExistence type="inferred from homology"/>
<dbReference type="SMART" id="SM00350">
    <property type="entry name" value="MCM"/>
    <property type="match status" value="1"/>
</dbReference>
<dbReference type="GO" id="GO:0043596">
    <property type="term" value="C:nuclear replication fork"/>
    <property type="evidence" value="ECO:0007669"/>
    <property type="project" value="EnsemblFungi"/>
</dbReference>
<dbReference type="GO" id="GO:0006279">
    <property type="term" value="P:premeiotic DNA replication"/>
    <property type="evidence" value="ECO:0007669"/>
    <property type="project" value="EnsemblFungi"/>
</dbReference>
<dbReference type="VEuPathDB" id="FungiDB:SPPG_09344"/>
<dbReference type="InterPro" id="IPR012340">
    <property type="entry name" value="NA-bd_OB-fold"/>
</dbReference>
<organism evidence="19 20">
    <name type="scientific">Spizellomyces punctatus (strain DAOM BR117)</name>
    <dbReference type="NCBI Taxonomy" id="645134"/>
    <lineage>
        <taxon>Eukaryota</taxon>
        <taxon>Fungi</taxon>
        <taxon>Fungi incertae sedis</taxon>
        <taxon>Chytridiomycota</taxon>
        <taxon>Chytridiomycota incertae sedis</taxon>
        <taxon>Chytridiomycetes</taxon>
        <taxon>Spizellomycetales</taxon>
        <taxon>Spizellomycetaceae</taxon>
        <taxon>Spizellomyces</taxon>
    </lineage>
</organism>
<evidence type="ECO:0000313" key="19">
    <source>
        <dbReference type="EMBL" id="KNC98356.1"/>
    </source>
</evidence>
<dbReference type="GO" id="GO:0003682">
    <property type="term" value="F:chromatin binding"/>
    <property type="evidence" value="ECO:0007669"/>
    <property type="project" value="EnsemblFungi"/>
</dbReference>
<dbReference type="PRINTS" id="PR01657">
    <property type="entry name" value="MCMFAMILY"/>
</dbReference>
<dbReference type="SUPFAM" id="SSF50249">
    <property type="entry name" value="Nucleic acid-binding proteins"/>
    <property type="match status" value="1"/>
</dbReference>
<evidence type="ECO:0000256" key="6">
    <source>
        <dbReference type="ARBA" id="ARBA00022723"/>
    </source>
</evidence>
<dbReference type="InterPro" id="IPR059098">
    <property type="entry name" value="WHD_MCM2"/>
</dbReference>
<evidence type="ECO:0000256" key="11">
    <source>
        <dbReference type="ARBA" id="ARBA00022833"/>
    </source>
</evidence>
<dbReference type="OMA" id="TYERVTT"/>
<dbReference type="OrthoDB" id="844at2759"/>
<evidence type="ECO:0000256" key="5">
    <source>
        <dbReference type="ARBA" id="ARBA00022705"/>
    </source>
</evidence>
<dbReference type="GO" id="GO:0140445">
    <property type="term" value="C:chromosome, telomeric repeat region"/>
    <property type="evidence" value="ECO:0007669"/>
    <property type="project" value="EnsemblFungi"/>
</dbReference>
<dbReference type="GO" id="GO:0005737">
    <property type="term" value="C:cytoplasm"/>
    <property type="evidence" value="ECO:0007669"/>
    <property type="project" value="EnsemblFungi"/>
</dbReference>
<dbReference type="PRINTS" id="PR01658">
    <property type="entry name" value="MCMPROTEIN2"/>
</dbReference>
<dbReference type="InterPro" id="IPR018525">
    <property type="entry name" value="MCM_CS"/>
</dbReference>
<comment type="similarity">
    <text evidence="2">Belongs to the MCM family.</text>
</comment>
<dbReference type="PANTHER" id="PTHR11630">
    <property type="entry name" value="DNA REPLICATION LICENSING FACTOR MCM FAMILY MEMBER"/>
    <property type="match status" value="1"/>
</dbReference>
<evidence type="ECO:0000256" key="10">
    <source>
        <dbReference type="ARBA" id="ARBA00022806"/>
    </source>
</evidence>
<dbReference type="GO" id="GO:0006267">
    <property type="term" value="P:pre-replicative complex assembly involved in nuclear cell cycle DNA replication"/>
    <property type="evidence" value="ECO:0007669"/>
    <property type="project" value="EnsemblFungi"/>
</dbReference>
<dbReference type="GO" id="GO:0006271">
    <property type="term" value="P:DNA strand elongation involved in DNA replication"/>
    <property type="evidence" value="ECO:0007669"/>
    <property type="project" value="EnsemblFungi"/>
</dbReference>
<dbReference type="Pfam" id="PF17207">
    <property type="entry name" value="MCM_OB"/>
    <property type="match status" value="1"/>
</dbReference>
<dbReference type="GO" id="GO:0005524">
    <property type="term" value="F:ATP binding"/>
    <property type="evidence" value="ECO:0007669"/>
    <property type="project" value="UniProtKB-KW"/>
</dbReference>
<keyword evidence="12" id="KW-0067">ATP-binding</keyword>
<reference evidence="19 20" key="1">
    <citation type="submission" date="2009-08" db="EMBL/GenBank/DDBJ databases">
        <title>The Genome Sequence of Spizellomyces punctatus strain DAOM BR117.</title>
        <authorList>
            <consortium name="The Broad Institute Genome Sequencing Platform"/>
            <person name="Russ C."/>
            <person name="Cuomo C."/>
            <person name="Shea T."/>
            <person name="Young S.K."/>
            <person name="Zeng Q."/>
            <person name="Koehrsen M."/>
            <person name="Haas B."/>
            <person name="Borodovsky M."/>
            <person name="Guigo R."/>
            <person name="Alvarado L."/>
            <person name="Berlin A."/>
            <person name="Bochicchio J."/>
            <person name="Borenstein D."/>
            <person name="Chapman S."/>
            <person name="Chen Z."/>
            <person name="Engels R."/>
            <person name="Freedman E."/>
            <person name="Gellesch M."/>
            <person name="Goldberg J."/>
            <person name="Griggs A."/>
            <person name="Gujja S."/>
            <person name="Heiman D."/>
            <person name="Hepburn T."/>
            <person name="Howarth C."/>
            <person name="Jen D."/>
            <person name="Larson L."/>
            <person name="Lewis B."/>
            <person name="Mehta T."/>
            <person name="Park D."/>
            <person name="Pearson M."/>
            <person name="Roberts A."/>
            <person name="Saif S."/>
            <person name="Shenoy N."/>
            <person name="Sisk P."/>
            <person name="Stolte C."/>
            <person name="Sykes S."/>
            <person name="Thomson T."/>
            <person name="Walk T."/>
            <person name="White J."/>
            <person name="Yandava C."/>
            <person name="Burger G."/>
            <person name="Gray M.W."/>
            <person name="Holland P.W.H."/>
            <person name="King N."/>
            <person name="Lang F.B.F."/>
            <person name="Roger A.J."/>
            <person name="Ruiz-Trillo I."/>
            <person name="Lander E."/>
            <person name="Nusbaum C."/>
        </authorList>
    </citation>
    <scope>NUCLEOTIDE SEQUENCE [LARGE SCALE GENOMIC DNA]</scope>
    <source>
        <strain evidence="19 20">DAOM BR117</strain>
    </source>
</reference>
<keyword evidence="20" id="KW-1185">Reference proteome</keyword>
<dbReference type="RefSeq" id="XP_016606396.1">
    <property type="nucleotide sequence ID" value="XM_016757503.1"/>
</dbReference>
<dbReference type="GO" id="GO:0000727">
    <property type="term" value="P:double-strand break repair via break-induced replication"/>
    <property type="evidence" value="ECO:0007669"/>
    <property type="project" value="EnsemblFungi"/>
</dbReference>
<evidence type="ECO:0000256" key="13">
    <source>
        <dbReference type="ARBA" id="ARBA00023125"/>
    </source>
</evidence>
<dbReference type="GO" id="GO:0003688">
    <property type="term" value="F:DNA replication origin binding"/>
    <property type="evidence" value="ECO:0007669"/>
    <property type="project" value="EnsemblFungi"/>
</dbReference>
<protein>
    <recommendedName>
        <fullName evidence="4">DNA replication licensing factor MCM2</fullName>
        <ecNumber evidence="3">3.6.4.12</ecNumber>
    </recommendedName>
    <alternativeName>
        <fullName evidence="16">DNA replication licensing factor mcm2</fullName>
    </alternativeName>
</protein>
<dbReference type="Gene3D" id="2.40.50.140">
    <property type="entry name" value="Nucleic acid-binding proteins"/>
    <property type="match status" value="1"/>
</dbReference>
<feature type="domain" description="MCM C-terminal AAA(+) ATPase" evidence="18">
    <location>
        <begin position="467"/>
        <end position="673"/>
    </location>
</feature>
<keyword evidence="9" id="KW-0378">Hydrolase</keyword>
<dbReference type="GO" id="GO:0003697">
    <property type="term" value="F:single-stranded DNA binding"/>
    <property type="evidence" value="ECO:0007669"/>
    <property type="project" value="EnsemblFungi"/>
</dbReference>
<dbReference type="Pfam" id="PF23669">
    <property type="entry name" value="WHD_MCM2"/>
    <property type="match status" value="1"/>
</dbReference>
<keyword evidence="8" id="KW-0863">Zinc-finger</keyword>
<dbReference type="GO" id="GO:0006335">
    <property type="term" value="P:DNA replication-dependent chromatin assembly"/>
    <property type="evidence" value="ECO:0007669"/>
    <property type="project" value="EnsemblFungi"/>
</dbReference>
<dbReference type="GO" id="GO:0043138">
    <property type="term" value="F:3'-5' DNA helicase activity"/>
    <property type="evidence" value="ECO:0007669"/>
    <property type="project" value="TreeGrafter"/>
</dbReference>
<dbReference type="STRING" id="645134.A0A0L0HBP0"/>
<dbReference type="Proteomes" id="UP000053201">
    <property type="component" value="Unassembled WGS sequence"/>
</dbReference>
<dbReference type="GO" id="GO:0005656">
    <property type="term" value="C:nuclear pre-replicative complex"/>
    <property type="evidence" value="ECO:0007669"/>
    <property type="project" value="EnsemblFungi"/>
</dbReference>
<dbReference type="eggNOG" id="KOG0477">
    <property type="taxonomic scope" value="Eukaryota"/>
</dbReference>
<dbReference type="InterPro" id="IPR001208">
    <property type="entry name" value="MCM_dom"/>
</dbReference>
<evidence type="ECO:0000256" key="2">
    <source>
        <dbReference type="ARBA" id="ARBA00008010"/>
    </source>
</evidence>
<keyword evidence="10" id="KW-0347">Helicase</keyword>
<comment type="subcellular location">
    <subcellularLocation>
        <location evidence="1">Nucleus</location>
    </subcellularLocation>
</comment>
<dbReference type="GeneID" id="27692469"/>
<evidence type="ECO:0000256" key="12">
    <source>
        <dbReference type="ARBA" id="ARBA00022840"/>
    </source>
</evidence>
<dbReference type="GO" id="GO:0000792">
    <property type="term" value="C:heterochromatin"/>
    <property type="evidence" value="ECO:0007669"/>
    <property type="project" value="EnsemblFungi"/>
</dbReference>
<feature type="region of interest" description="Disordered" evidence="17">
    <location>
        <begin position="116"/>
        <end position="141"/>
    </location>
</feature>
<dbReference type="Gene3D" id="2.20.28.10">
    <property type="match status" value="1"/>
</dbReference>
<dbReference type="FunCoup" id="A0A0L0HBP0">
    <property type="interactions" value="581"/>
</dbReference>
<dbReference type="EC" id="3.6.4.12" evidence="3"/>
<dbReference type="GO" id="GO:0016787">
    <property type="term" value="F:hydrolase activity"/>
    <property type="evidence" value="ECO:0007669"/>
    <property type="project" value="UniProtKB-KW"/>
</dbReference>
<dbReference type="PROSITE" id="PS50051">
    <property type="entry name" value="MCM_2"/>
    <property type="match status" value="1"/>
</dbReference>
<feature type="region of interest" description="Disordered" evidence="17">
    <location>
        <begin position="1"/>
        <end position="43"/>
    </location>
</feature>
<dbReference type="PROSITE" id="PS00847">
    <property type="entry name" value="MCM_1"/>
    <property type="match status" value="1"/>
</dbReference>
<evidence type="ECO:0000313" key="20">
    <source>
        <dbReference type="Proteomes" id="UP000053201"/>
    </source>
</evidence>
<evidence type="ECO:0000256" key="17">
    <source>
        <dbReference type="SAM" id="MobiDB-lite"/>
    </source>
</evidence>
<keyword evidence="5" id="KW-0235">DNA replication</keyword>
<dbReference type="PANTHER" id="PTHR11630:SF44">
    <property type="entry name" value="DNA REPLICATION LICENSING FACTOR MCM2"/>
    <property type="match status" value="1"/>
</dbReference>
<evidence type="ECO:0000256" key="4">
    <source>
        <dbReference type="ARBA" id="ARBA00018925"/>
    </source>
</evidence>
<keyword evidence="14" id="KW-0539">Nucleus</keyword>
<keyword evidence="15" id="KW-0131">Cell cycle</keyword>
<dbReference type="CDD" id="cd17753">
    <property type="entry name" value="MCM2"/>
    <property type="match status" value="1"/>
</dbReference>
<dbReference type="Gene3D" id="3.30.1640.10">
    <property type="entry name" value="mini-chromosome maintenance (MCM) complex, chain A, domain 1"/>
    <property type="match status" value="1"/>
</dbReference>
<keyword evidence="13" id="KW-0238">DNA-binding</keyword>
<dbReference type="Pfam" id="PF12619">
    <property type="entry name" value="MCM2_N"/>
    <property type="match status" value="1"/>
</dbReference>
<dbReference type="InterPro" id="IPR031327">
    <property type="entry name" value="MCM"/>
</dbReference>
<dbReference type="FunFam" id="2.20.28.10:FF:000002">
    <property type="entry name" value="DNA helicase"/>
    <property type="match status" value="1"/>
</dbReference>
<dbReference type="AlphaFoldDB" id="A0A0L0HBP0"/>
<dbReference type="InterPro" id="IPR033762">
    <property type="entry name" value="MCM_OB"/>
</dbReference>
<dbReference type="GO" id="GO:0017116">
    <property type="term" value="F:single-stranded DNA helicase activity"/>
    <property type="evidence" value="ECO:0007669"/>
    <property type="project" value="EnsemblFungi"/>
</dbReference>
<dbReference type="Pfam" id="PF14551">
    <property type="entry name" value="MCM_N"/>
    <property type="match status" value="1"/>
</dbReference>
<gene>
    <name evidence="19" type="ORF">SPPG_09344</name>
</gene>
<keyword evidence="6" id="KW-0479">Metal-binding</keyword>
<evidence type="ECO:0000256" key="9">
    <source>
        <dbReference type="ARBA" id="ARBA00022801"/>
    </source>
</evidence>
<dbReference type="GO" id="GO:0008270">
    <property type="term" value="F:zinc ion binding"/>
    <property type="evidence" value="ECO:0007669"/>
    <property type="project" value="UniProtKB-KW"/>
</dbReference>
<sequence length="890" mass="101971">MVDRKRPRATSPAPDARASSPGLDDPGRERESSLPPFEEAEVEEEAIIDDVLDMVDEEEEDGDGEDLFGDNVDNDYRENIRLDRYEIDEELENEDFEQMDMETRRLVEAKLRRRDREEARRDGRLPAAYMDEDDDDLEGPMPIRRRRRQNIDPDLQLDLDGDMEVPADIGDVRGPLNEWVVMEGPRQTIKREFHHFLTSFVNENGESVYGERIKAMCEANGESLEVSYLHLAETKANLAFYVANAPAEVLKIFDVVALEVVLSGFEEYDQIKSEIHVRITDLPVCETLRDLRQSHLNTLVRVTGVVTRRTGVFPQLKYVKYDCVKCGAVIGPYYQDANTEIRVGNCPNCQSKGPFNVNSVETVYRNYQRMTLQETPGSVPAGRLPRHKDVICLWDLVDYARPGEEVEVTGIYRNNFDVSLNTRNGFPVFATVIETNHISKKEDAFASFRLTEDDQKSIRALSKDPRILTRIIKSIAPSIYGHEDIKTALALAMFGGVFKNPQGKHRLRGDINVLLLGDPGTAKSQFLKYAEKTAHRAVYTTGQGASAVGLTASVHKDAVTKEWTLEGGALVMADKGVCLIDEFDKMNDQDRTSIHEAMEQQSISISKAGIVTTLQARCAVIAAANPIRGRYNTQIPFSQNVELTEPILSRFDVLCVVKDVADPVVDERLAQFVVNSHIRSHPLYKEEEGSESLAPPVDEDIIPQDLLRKYIMYARDKVYPRIADIDHHKLEKLYSELRRESMMTGGIPITVRYLESIIRMSEAFARMHLRDFVRQDDVDRAISVTIKSFISSQKYSVKKQMEKAFDKYLSRDRDFFELLHHILSEIVAEHIRFSYFRRDTMPDDVEIDAEELEMRARQLRIHDLQPYYQSRLFKQTFKYDSRRKKIYKKL</sequence>
<dbReference type="GO" id="GO:0071162">
    <property type="term" value="C:CMG complex"/>
    <property type="evidence" value="ECO:0007669"/>
    <property type="project" value="EnsemblFungi"/>
</dbReference>
<evidence type="ECO:0000259" key="18">
    <source>
        <dbReference type="PROSITE" id="PS50051"/>
    </source>
</evidence>
<dbReference type="GO" id="GO:1902975">
    <property type="term" value="P:mitotic DNA replication initiation"/>
    <property type="evidence" value="ECO:0007669"/>
    <property type="project" value="EnsemblFungi"/>
</dbReference>
<dbReference type="Pfam" id="PF17855">
    <property type="entry name" value="MCM_lid"/>
    <property type="match status" value="1"/>
</dbReference>
<name>A0A0L0HBP0_SPIPD</name>
<evidence type="ECO:0000256" key="15">
    <source>
        <dbReference type="ARBA" id="ARBA00023306"/>
    </source>
</evidence>
<evidence type="ECO:0000256" key="7">
    <source>
        <dbReference type="ARBA" id="ARBA00022741"/>
    </source>
</evidence>
<dbReference type="InterPro" id="IPR027417">
    <property type="entry name" value="P-loop_NTPase"/>
</dbReference>
<dbReference type="Pfam" id="PF00493">
    <property type="entry name" value="MCM"/>
    <property type="match status" value="1"/>
</dbReference>
<dbReference type="InterPro" id="IPR027925">
    <property type="entry name" value="MCM_N"/>
</dbReference>